<evidence type="ECO:0000313" key="6">
    <source>
        <dbReference type="EMBL" id="MBB4665881.1"/>
    </source>
</evidence>
<dbReference type="SUPFAM" id="SSF53901">
    <property type="entry name" value="Thiolase-like"/>
    <property type="match status" value="2"/>
</dbReference>
<evidence type="ECO:0000259" key="5">
    <source>
        <dbReference type="Pfam" id="PF02797"/>
    </source>
</evidence>
<proteinExistence type="inferred from homology"/>
<dbReference type="PANTHER" id="PTHR11877:SF46">
    <property type="entry name" value="TYPE III POLYKETIDE SYNTHASE A"/>
    <property type="match status" value="1"/>
</dbReference>
<evidence type="ECO:0000256" key="3">
    <source>
        <dbReference type="PIRSR" id="PIRSR000451-1"/>
    </source>
</evidence>
<dbReference type="InterPro" id="IPR012328">
    <property type="entry name" value="Chalcone/stilbene_synt_C"/>
</dbReference>
<sequence length="392" mass="40624">MTSRILGIGTAVPPARLHQSAVRDLFAAQAGVDRLTRRLIGAAFDASAIQTRHTVLGDLAAAADRGTGTEGMPPIEDLPVGDPSEASPQGAALATVDDAGRLLAPPTGARNDAYIREAPPLFAEASTKALAAASVGAGDVTHVVTVSCTGLFAPGPDFRLVRDLGLAPTVERYHLGFMGCAAAVPALRAAARICDSDPTAVVLVACAELCSLHVRRPDDHDQIVAASVFADGAAAAVVSADPARRGERWLDLDRFGTALAEEGEHDMAWTVGDTGFDMVLSAEVPRIVGREVREAMQRFLGDDTADAWAVHPGGRSVLDRVETGLGLAAPALDASRAVLRDYGNMSSATILFILQSFLQGSLAHGDRLVALAFGPGLTLESALLTAGRSETA</sequence>
<dbReference type="CDD" id="cd00831">
    <property type="entry name" value="CHS_like"/>
    <property type="match status" value="1"/>
</dbReference>
<keyword evidence="7" id="KW-1185">Reference proteome</keyword>
<keyword evidence="2" id="KW-0808">Transferase</keyword>
<evidence type="ECO:0000256" key="2">
    <source>
        <dbReference type="ARBA" id="ARBA00022679"/>
    </source>
</evidence>
<evidence type="ECO:0000259" key="4">
    <source>
        <dbReference type="Pfam" id="PF00195"/>
    </source>
</evidence>
<name>A0A7W7BQ74_9MICO</name>
<dbReference type="Pfam" id="PF00195">
    <property type="entry name" value="Chal_sti_synt_N"/>
    <property type="match status" value="1"/>
</dbReference>
<reference evidence="6 7" key="1">
    <citation type="submission" date="2020-08" db="EMBL/GenBank/DDBJ databases">
        <title>Sequencing the genomes of 1000 actinobacteria strains.</title>
        <authorList>
            <person name="Klenk H.-P."/>
        </authorList>
    </citation>
    <scope>NUCLEOTIDE SEQUENCE [LARGE SCALE GENOMIC DNA]</scope>
    <source>
        <strain evidence="6 7">DSM 24947</strain>
    </source>
</reference>
<feature type="active site" description="Acyl-thioester intermediate" evidence="3">
    <location>
        <position position="180"/>
    </location>
</feature>
<dbReference type="PIRSF" id="PIRSF000451">
    <property type="entry name" value="PKS_III"/>
    <property type="match status" value="1"/>
</dbReference>
<dbReference type="AlphaFoldDB" id="A0A7W7BQ74"/>
<dbReference type="GO" id="GO:0016747">
    <property type="term" value="F:acyltransferase activity, transferring groups other than amino-acyl groups"/>
    <property type="evidence" value="ECO:0007669"/>
    <property type="project" value="InterPro"/>
</dbReference>
<dbReference type="PANTHER" id="PTHR11877">
    <property type="entry name" value="HYDROXYMETHYLGLUTARYL-COA SYNTHASE"/>
    <property type="match status" value="1"/>
</dbReference>
<gene>
    <name evidence="6" type="ORF">BKA24_000590</name>
</gene>
<comment type="similarity">
    <text evidence="1">Belongs to the thiolase-like superfamily. Chalcone/stilbene synthases family.</text>
</comment>
<dbReference type="Pfam" id="PF02797">
    <property type="entry name" value="Chal_sti_synt_C"/>
    <property type="match status" value="1"/>
</dbReference>
<dbReference type="InterPro" id="IPR011141">
    <property type="entry name" value="Polyketide_synthase_type-III"/>
</dbReference>
<comment type="caution">
    <text evidence="6">The sequence shown here is derived from an EMBL/GenBank/DDBJ whole genome shotgun (WGS) entry which is preliminary data.</text>
</comment>
<dbReference type="EMBL" id="JACHMD010000001">
    <property type="protein sequence ID" value="MBB4665881.1"/>
    <property type="molecule type" value="Genomic_DNA"/>
</dbReference>
<evidence type="ECO:0000256" key="1">
    <source>
        <dbReference type="ARBA" id="ARBA00005531"/>
    </source>
</evidence>
<dbReference type="Proteomes" id="UP000573729">
    <property type="component" value="Unassembled WGS sequence"/>
</dbReference>
<dbReference type="GO" id="GO:0030639">
    <property type="term" value="P:polyketide biosynthetic process"/>
    <property type="evidence" value="ECO:0007669"/>
    <property type="project" value="TreeGrafter"/>
</dbReference>
<evidence type="ECO:0000313" key="7">
    <source>
        <dbReference type="Proteomes" id="UP000573729"/>
    </source>
</evidence>
<dbReference type="InterPro" id="IPR016039">
    <property type="entry name" value="Thiolase-like"/>
</dbReference>
<dbReference type="RefSeq" id="WP_184214906.1">
    <property type="nucleotide sequence ID" value="NZ_JACHMD010000001.1"/>
</dbReference>
<dbReference type="Gene3D" id="3.40.47.10">
    <property type="match status" value="2"/>
</dbReference>
<protein>
    <submittedName>
        <fullName evidence="6">Putative naringenin-chalcone synthase</fullName>
    </submittedName>
</protein>
<dbReference type="InterPro" id="IPR001099">
    <property type="entry name" value="Chalcone/stilbene_synt_N"/>
</dbReference>
<accession>A0A7W7BQ74</accession>
<organism evidence="6 7">
    <name type="scientific">Microbacterium marinum</name>
    <dbReference type="NCBI Taxonomy" id="421115"/>
    <lineage>
        <taxon>Bacteria</taxon>
        <taxon>Bacillati</taxon>
        <taxon>Actinomycetota</taxon>
        <taxon>Actinomycetes</taxon>
        <taxon>Micrococcales</taxon>
        <taxon>Microbacteriaceae</taxon>
        <taxon>Microbacterium</taxon>
    </lineage>
</organism>
<feature type="domain" description="Chalcone/stilbene synthase N-terminal" evidence="4">
    <location>
        <begin position="105"/>
        <end position="242"/>
    </location>
</feature>
<feature type="domain" description="Chalcone/stilbene synthase C-terminal" evidence="5">
    <location>
        <begin position="263"/>
        <end position="385"/>
    </location>
</feature>